<dbReference type="KEGG" id="xyk:GT347_19265"/>
<dbReference type="Proteomes" id="UP000464787">
    <property type="component" value="Chromosome"/>
</dbReference>
<accession>A0A857J9X7</accession>
<protein>
    <recommendedName>
        <fullName evidence="4">Lipoprotein</fullName>
    </recommendedName>
</protein>
<dbReference type="RefSeq" id="WP_160553742.1">
    <property type="nucleotide sequence ID" value="NZ_CP047650.1"/>
</dbReference>
<feature type="chain" id="PRO_5032454151" description="Lipoprotein" evidence="1">
    <location>
        <begin position="24"/>
        <end position="85"/>
    </location>
</feature>
<organism evidence="2 3">
    <name type="scientific">Xylophilus rhododendri</name>
    <dbReference type="NCBI Taxonomy" id="2697032"/>
    <lineage>
        <taxon>Bacteria</taxon>
        <taxon>Pseudomonadati</taxon>
        <taxon>Pseudomonadota</taxon>
        <taxon>Betaproteobacteria</taxon>
        <taxon>Burkholderiales</taxon>
        <taxon>Xylophilus</taxon>
    </lineage>
</organism>
<gene>
    <name evidence="2" type="ORF">GT347_19265</name>
</gene>
<evidence type="ECO:0000256" key="1">
    <source>
        <dbReference type="SAM" id="SignalP"/>
    </source>
</evidence>
<feature type="signal peptide" evidence="1">
    <location>
        <begin position="1"/>
        <end position="23"/>
    </location>
</feature>
<dbReference type="AlphaFoldDB" id="A0A857J9X7"/>
<evidence type="ECO:0000313" key="3">
    <source>
        <dbReference type="Proteomes" id="UP000464787"/>
    </source>
</evidence>
<evidence type="ECO:0008006" key="4">
    <source>
        <dbReference type="Google" id="ProtNLM"/>
    </source>
</evidence>
<dbReference type="EMBL" id="CP047650">
    <property type="protein sequence ID" value="QHI99931.1"/>
    <property type="molecule type" value="Genomic_DNA"/>
</dbReference>
<evidence type="ECO:0000313" key="2">
    <source>
        <dbReference type="EMBL" id="QHI99931.1"/>
    </source>
</evidence>
<reference evidence="2 3" key="1">
    <citation type="submission" date="2020-01" db="EMBL/GenBank/DDBJ databases">
        <title>Genome sequencing of strain KACC 21265.</title>
        <authorList>
            <person name="Heo J."/>
            <person name="Kim S.-J."/>
            <person name="Kim J.-S."/>
            <person name="Hong S.-B."/>
            <person name="Kwon S.-W."/>
        </authorList>
    </citation>
    <scope>NUCLEOTIDE SEQUENCE [LARGE SCALE GENOMIC DNA]</scope>
    <source>
        <strain evidence="2 3">KACC 21265</strain>
    </source>
</reference>
<keyword evidence="1" id="KW-0732">Signal</keyword>
<sequence length="85" mass="8753">MRAIHALVALGVLAQLGACSAPAQRVAAAGAPCTAPLSGVRERAHTGTLMYVVSEDFLGAHPSITPTSNFETLAEYNTDAAGCRR</sequence>
<keyword evidence="3" id="KW-1185">Reference proteome</keyword>
<proteinExistence type="predicted"/>
<name>A0A857J9X7_9BURK</name>